<evidence type="ECO:0000313" key="2">
    <source>
        <dbReference type="EMBL" id="VVC96063.1"/>
    </source>
</evidence>
<evidence type="ECO:0000256" key="1">
    <source>
        <dbReference type="SAM" id="Phobius"/>
    </source>
</evidence>
<keyword evidence="1" id="KW-0812">Transmembrane</keyword>
<feature type="transmembrane region" description="Helical" evidence="1">
    <location>
        <begin position="122"/>
        <end position="142"/>
    </location>
</feature>
<keyword evidence="1" id="KW-1133">Transmembrane helix</keyword>
<keyword evidence="1" id="KW-0472">Membrane</keyword>
<dbReference type="EMBL" id="FZQP02002548">
    <property type="protein sequence ID" value="VVC96063.1"/>
    <property type="molecule type" value="Genomic_DNA"/>
</dbReference>
<protein>
    <submittedName>
        <fullName evidence="2">Uncharacterized protein</fullName>
    </submittedName>
</protein>
<gene>
    <name evidence="2" type="ORF">LSINAPIS_LOCUS7639</name>
</gene>
<organism evidence="2 3">
    <name type="scientific">Leptidea sinapis</name>
    <dbReference type="NCBI Taxonomy" id="189913"/>
    <lineage>
        <taxon>Eukaryota</taxon>
        <taxon>Metazoa</taxon>
        <taxon>Ecdysozoa</taxon>
        <taxon>Arthropoda</taxon>
        <taxon>Hexapoda</taxon>
        <taxon>Insecta</taxon>
        <taxon>Pterygota</taxon>
        <taxon>Neoptera</taxon>
        <taxon>Endopterygota</taxon>
        <taxon>Lepidoptera</taxon>
        <taxon>Glossata</taxon>
        <taxon>Ditrysia</taxon>
        <taxon>Papilionoidea</taxon>
        <taxon>Pieridae</taxon>
        <taxon>Dismorphiinae</taxon>
        <taxon>Leptidea</taxon>
    </lineage>
</organism>
<dbReference type="UniPathway" id="UPA00378"/>
<dbReference type="AlphaFoldDB" id="A0A5E4QEC3"/>
<feature type="transmembrane region" description="Helical" evidence="1">
    <location>
        <begin position="173"/>
        <end position="196"/>
    </location>
</feature>
<accession>A0A5E4QEC3</accession>
<sequence>MKDINKFLWMVRIGGSTERGAHIREADYYTASGEFRVDEHGSSTLLNSLMSAARLRPSARRRDRQQGLQSGSVRGGLHHRALAREDLQAISNFPVKRNTPRNIVTKKSLGCHFSFHCNQVKICILATFFIIYILFNFINPIYEIKITFLFVENDTDSYRFDLFNEHYFKPVTIPLSGSDGVCLVVSIYSASFSIMLQTAFR</sequence>
<proteinExistence type="predicted"/>
<name>A0A5E4QEC3_9NEOP</name>
<evidence type="ECO:0000313" key="3">
    <source>
        <dbReference type="Proteomes" id="UP000324832"/>
    </source>
</evidence>
<keyword evidence="3" id="KW-1185">Reference proteome</keyword>
<reference evidence="2 3" key="1">
    <citation type="submission" date="2017-07" db="EMBL/GenBank/DDBJ databases">
        <authorList>
            <person name="Talla V."/>
            <person name="Backstrom N."/>
        </authorList>
    </citation>
    <scope>NUCLEOTIDE SEQUENCE [LARGE SCALE GENOMIC DNA]</scope>
</reference>
<dbReference type="Proteomes" id="UP000324832">
    <property type="component" value="Unassembled WGS sequence"/>
</dbReference>